<evidence type="ECO:0000313" key="2">
    <source>
        <dbReference type="EMBL" id="VFK11428.1"/>
    </source>
</evidence>
<accession>A0A450XE97</accession>
<dbReference type="AlphaFoldDB" id="A0A450XE97"/>
<feature type="domain" description="TerD" evidence="1">
    <location>
        <begin position="3"/>
        <end position="45"/>
    </location>
</feature>
<dbReference type="InterPro" id="IPR003325">
    <property type="entry name" value="TerD"/>
</dbReference>
<evidence type="ECO:0000313" key="3">
    <source>
        <dbReference type="EMBL" id="VFK27610.1"/>
    </source>
</evidence>
<dbReference type="Pfam" id="PF02342">
    <property type="entry name" value="TerD"/>
    <property type="match status" value="1"/>
</dbReference>
<organism evidence="3">
    <name type="scientific">Candidatus Kentrum sp. LPFa</name>
    <dbReference type="NCBI Taxonomy" id="2126335"/>
    <lineage>
        <taxon>Bacteria</taxon>
        <taxon>Pseudomonadati</taxon>
        <taxon>Pseudomonadota</taxon>
        <taxon>Gammaproteobacteria</taxon>
        <taxon>Candidatus Kentrum</taxon>
    </lineage>
</organism>
<proteinExistence type="predicted"/>
<name>A0A450XE97_9GAMM</name>
<gene>
    <name evidence="2" type="ORF">BECKLPF1236A_GA0070988_1005418</name>
    <name evidence="3" type="ORF">BECKLPF1236C_GA0070990_1004917</name>
</gene>
<sequence length="79" mass="8985">MLKNAANSTEIARFDLSVEGRNHTGLIIAKLYRCNNEWKFKTLGEWGEGRAFDKPLPNILPHILMRALYEPSLARQSAT</sequence>
<reference evidence="3" key="1">
    <citation type="submission" date="2019-02" db="EMBL/GenBank/DDBJ databases">
        <authorList>
            <person name="Gruber-Vodicka R. H."/>
            <person name="Seah K. B. B."/>
        </authorList>
    </citation>
    <scope>NUCLEOTIDE SEQUENCE</scope>
    <source>
        <strain evidence="2">BECK_S312</strain>
        <strain evidence="3">BECK_S426</strain>
    </source>
</reference>
<dbReference type="EMBL" id="CAADFM010000054">
    <property type="protein sequence ID" value="VFK11428.1"/>
    <property type="molecule type" value="Genomic_DNA"/>
</dbReference>
<protein>
    <submittedName>
        <fullName evidence="3">TerD domain-containing protein</fullName>
    </submittedName>
</protein>
<dbReference type="EMBL" id="CAADFP010000049">
    <property type="protein sequence ID" value="VFK27610.1"/>
    <property type="molecule type" value="Genomic_DNA"/>
</dbReference>
<dbReference type="Gene3D" id="2.60.60.30">
    <property type="entry name" value="sav2460 like domains"/>
    <property type="match status" value="1"/>
</dbReference>
<evidence type="ECO:0000259" key="1">
    <source>
        <dbReference type="Pfam" id="PF02342"/>
    </source>
</evidence>